<keyword evidence="1" id="KW-1133">Transmembrane helix</keyword>
<keyword evidence="1" id="KW-0812">Transmembrane</keyword>
<dbReference type="PROSITE" id="PS51257">
    <property type="entry name" value="PROKAR_LIPOPROTEIN"/>
    <property type="match status" value="1"/>
</dbReference>
<proteinExistence type="predicted"/>
<evidence type="ECO:0000256" key="1">
    <source>
        <dbReference type="SAM" id="Phobius"/>
    </source>
</evidence>
<dbReference type="Proteomes" id="UP001304671">
    <property type="component" value="Unassembled WGS sequence"/>
</dbReference>
<evidence type="ECO:0000313" key="3">
    <source>
        <dbReference type="Proteomes" id="UP001304671"/>
    </source>
</evidence>
<protein>
    <submittedName>
        <fullName evidence="2">Uncharacterized protein</fullName>
    </submittedName>
</protein>
<keyword evidence="3" id="KW-1185">Reference proteome</keyword>
<accession>A0ABU5QNW4</accession>
<feature type="transmembrane region" description="Helical" evidence="1">
    <location>
        <begin position="150"/>
        <end position="183"/>
    </location>
</feature>
<organism evidence="2 3">
    <name type="scientific">Arcicella aquatica</name>
    <dbReference type="NCBI Taxonomy" id="217141"/>
    <lineage>
        <taxon>Bacteria</taxon>
        <taxon>Pseudomonadati</taxon>
        <taxon>Bacteroidota</taxon>
        <taxon>Cytophagia</taxon>
        <taxon>Cytophagales</taxon>
        <taxon>Flectobacillaceae</taxon>
        <taxon>Arcicella</taxon>
    </lineage>
</organism>
<keyword evidence="1" id="KW-0472">Membrane</keyword>
<reference evidence="2 3" key="1">
    <citation type="submission" date="2023-12" db="EMBL/GenBank/DDBJ databases">
        <title>Novel species of the genus Arcicella isolated from rivers.</title>
        <authorList>
            <person name="Lu H."/>
        </authorList>
    </citation>
    <scope>NUCLEOTIDE SEQUENCE [LARGE SCALE GENOMIC DNA]</scope>
    <source>
        <strain evidence="2 3">LMG 21963</strain>
    </source>
</reference>
<dbReference type="EMBL" id="JAYFUL010000020">
    <property type="protein sequence ID" value="MEA5258767.1"/>
    <property type="molecule type" value="Genomic_DNA"/>
</dbReference>
<evidence type="ECO:0000313" key="2">
    <source>
        <dbReference type="EMBL" id="MEA5258767.1"/>
    </source>
</evidence>
<dbReference type="RefSeq" id="WP_323250094.1">
    <property type="nucleotide sequence ID" value="NZ_JAYFUL010000020.1"/>
</dbReference>
<gene>
    <name evidence="2" type="ORF">VB264_13305</name>
</gene>
<comment type="caution">
    <text evidence="2">The sequence shown here is derived from an EMBL/GenBank/DDBJ whole genome shotgun (WGS) entry which is preliminary data.</text>
</comment>
<sequence>MQTIKLTFISILALMVGVSCTSQKTIISQNQYETQKAVEVAKVEEMPSSTLMIEAAHEKPSPVLYASASEVIHIEEANNETAVELKKEKINAMLDKVVLQKSESKTIATTRKANFVEKLIIKKIEKKMKKSGVQSADFHSWNPNLKIGVILLGVGIVLAIFGLGVVGGISAFIGLLFVILGLLQEV</sequence>
<name>A0ABU5QNW4_9BACT</name>